<organism evidence="1 2">
    <name type="scientific">Candidatus Desulfatibia profunda</name>
    <dbReference type="NCBI Taxonomy" id="2841695"/>
    <lineage>
        <taxon>Bacteria</taxon>
        <taxon>Pseudomonadati</taxon>
        <taxon>Thermodesulfobacteriota</taxon>
        <taxon>Desulfobacteria</taxon>
        <taxon>Desulfobacterales</taxon>
        <taxon>Desulfobacterales incertae sedis</taxon>
        <taxon>Candidatus Desulfatibia</taxon>
    </lineage>
</organism>
<evidence type="ECO:0000313" key="1">
    <source>
        <dbReference type="EMBL" id="MBC8362737.1"/>
    </source>
</evidence>
<protein>
    <submittedName>
        <fullName evidence="1">Uncharacterized protein</fullName>
    </submittedName>
</protein>
<dbReference type="AlphaFoldDB" id="A0A8J6TJT3"/>
<sequence length="95" mass="11060">MNHLHDDVISQKKLPRVGQTVRSRKYGTLWRVMEKREVWQATADDPLGGKARLIPAIYLSYWKIKKGLMPGIGKMLGYAYTIYDTTFESNWEIVE</sequence>
<dbReference type="Proteomes" id="UP000603434">
    <property type="component" value="Unassembled WGS sequence"/>
</dbReference>
<gene>
    <name evidence="1" type="ORF">H8E23_15235</name>
</gene>
<name>A0A8J6TJT3_9BACT</name>
<comment type="caution">
    <text evidence="1">The sequence shown here is derived from an EMBL/GenBank/DDBJ whole genome shotgun (WGS) entry which is preliminary data.</text>
</comment>
<reference evidence="1 2" key="1">
    <citation type="submission" date="2020-08" db="EMBL/GenBank/DDBJ databases">
        <title>Bridging the membrane lipid divide: bacteria of the FCB group superphylum have the potential to synthesize archaeal ether lipids.</title>
        <authorList>
            <person name="Villanueva L."/>
            <person name="Von Meijenfeldt F.A.B."/>
            <person name="Westbye A.B."/>
            <person name="Yadav S."/>
            <person name="Hopmans E.C."/>
            <person name="Dutilh B.E."/>
            <person name="Sinninghe Damste J.S."/>
        </authorList>
    </citation>
    <scope>NUCLEOTIDE SEQUENCE [LARGE SCALE GENOMIC DNA]</scope>
    <source>
        <strain evidence="1">NIOZ-UU30</strain>
    </source>
</reference>
<evidence type="ECO:0000313" key="2">
    <source>
        <dbReference type="Proteomes" id="UP000603434"/>
    </source>
</evidence>
<proteinExistence type="predicted"/>
<dbReference type="EMBL" id="JACNJH010000214">
    <property type="protein sequence ID" value="MBC8362737.1"/>
    <property type="molecule type" value="Genomic_DNA"/>
</dbReference>
<accession>A0A8J6TJT3</accession>